<dbReference type="Pfam" id="PF00330">
    <property type="entry name" value="Aconitase"/>
    <property type="match status" value="1"/>
</dbReference>
<dbReference type="InterPro" id="IPR033941">
    <property type="entry name" value="IPMI_cat"/>
</dbReference>
<dbReference type="InterPro" id="IPR001030">
    <property type="entry name" value="Acoase/IPM_deHydtase_lsu_aba"/>
</dbReference>
<evidence type="ECO:0000256" key="5">
    <source>
        <dbReference type="ARBA" id="ARBA00022485"/>
    </source>
</evidence>
<evidence type="ECO:0000256" key="11">
    <source>
        <dbReference type="ARBA" id="ARBA00023304"/>
    </source>
</evidence>
<comment type="catalytic activity">
    <reaction evidence="1 12">
        <text>(2R,3S)-3-isopropylmalate = (2S)-2-isopropylmalate</text>
        <dbReference type="Rhea" id="RHEA:32287"/>
        <dbReference type="ChEBI" id="CHEBI:1178"/>
        <dbReference type="ChEBI" id="CHEBI:35121"/>
        <dbReference type="EC" id="4.2.1.33"/>
    </reaction>
</comment>
<keyword evidence="10 12" id="KW-0456">Lyase</keyword>
<dbReference type="NCBIfam" id="TIGR00170">
    <property type="entry name" value="leuC"/>
    <property type="match status" value="1"/>
</dbReference>
<reference evidence="15 16" key="1">
    <citation type="submission" date="2023-11" db="EMBL/GenBank/DDBJ databases">
        <title>Genome sequence of Microbacterium rhizosphaerae KACC 19337.</title>
        <authorList>
            <person name="Choi H."/>
            <person name="Kim S."/>
            <person name="Kim Y."/>
            <person name="Kwon S.-W."/>
            <person name="Heo J."/>
        </authorList>
    </citation>
    <scope>NUCLEOTIDE SEQUENCE [LARGE SCALE GENOMIC DNA]</scope>
    <source>
        <strain evidence="15 16">KACC 19337</strain>
    </source>
</reference>
<keyword evidence="8 12" id="KW-0408">Iron</keyword>
<evidence type="ECO:0000256" key="6">
    <source>
        <dbReference type="ARBA" id="ARBA00022605"/>
    </source>
</evidence>
<feature type="domain" description="Aconitase/3-isopropylmalate dehydratase large subunit alpha/beta/alpha" evidence="14">
    <location>
        <begin position="20"/>
        <end position="471"/>
    </location>
</feature>
<evidence type="ECO:0000256" key="8">
    <source>
        <dbReference type="ARBA" id="ARBA00023004"/>
    </source>
</evidence>
<dbReference type="EMBL" id="CP139368">
    <property type="protein sequence ID" value="WPR88255.1"/>
    <property type="molecule type" value="Genomic_DNA"/>
</dbReference>
<feature type="compositionally biased region" description="Polar residues" evidence="13">
    <location>
        <begin position="473"/>
        <end position="488"/>
    </location>
</feature>
<accession>A0ABZ0SHT2</accession>
<evidence type="ECO:0000256" key="1">
    <source>
        <dbReference type="ARBA" id="ARBA00000491"/>
    </source>
</evidence>
<comment type="subunit">
    <text evidence="12">Heterodimer of LeuC and LeuD.</text>
</comment>
<evidence type="ECO:0000256" key="9">
    <source>
        <dbReference type="ARBA" id="ARBA00023014"/>
    </source>
</evidence>
<dbReference type="SUPFAM" id="SSF53732">
    <property type="entry name" value="Aconitase iron-sulfur domain"/>
    <property type="match status" value="1"/>
</dbReference>
<dbReference type="PANTHER" id="PTHR43822:SF9">
    <property type="entry name" value="3-ISOPROPYLMALATE DEHYDRATASE"/>
    <property type="match status" value="1"/>
</dbReference>
<keyword evidence="9 12" id="KW-0411">Iron-sulfur</keyword>
<feature type="binding site" evidence="12">
    <location>
        <position position="421"/>
    </location>
    <ligand>
        <name>[4Fe-4S] cluster</name>
        <dbReference type="ChEBI" id="CHEBI:49883"/>
    </ligand>
</feature>
<name>A0ABZ0SHT2_9MICO</name>
<evidence type="ECO:0000256" key="13">
    <source>
        <dbReference type="SAM" id="MobiDB-lite"/>
    </source>
</evidence>
<comment type="cofactor">
    <cofactor evidence="12">
        <name>[4Fe-4S] cluster</name>
        <dbReference type="ChEBI" id="CHEBI:49883"/>
    </cofactor>
    <text evidence="12">Binds 1 [4Fe-4S] cluster per subunit.</text>
</comment>
<dbReference type="InterPro" id="IPR015931">
    <property type="entry name" value="Acnase/IPM_dHydase_lsu_aba_1/3"/>
</dbReference>
<gene>
    <name evidence="12 15" type="primary">leuC</name>
    <name evidence="15" type="ORF">SM116_10720</name>
</gene>
<dbReference type="InterPro" id="IPR036008">
    <property type="entry name" value="Aconitase_4Fe-4S_dom"/>
</dbReference>
<dbReference type="EC" id="4.2.1.33" evidence="12"/>
<dbReference type="InterPro" id="IPR018136">
    <property type="entry name" value="Aconitase_4Fe-4S_BS"/>
</dbReference>
<evidence type="ECO:0000256" key="3">
    <source>
        <dbReference type="ARBA" id="ARBA00004729"/>
    </source>
</evidence>
<dbReference type="NCBIfam" id="NF009116">
    <property type="entry name" value="PRK12466.1"/>
    <property type="match status" value="1"/>
</dbReference>
<keyword evidence="4 12" id="KW-0432">Leucine biosynthesis</keyword>
<proteinExistence type="inferred from homology"/>
<evidence type="ECO:0000313" key="15">
    <source>
        <dbReference type="EMBL" id="WPR88255.1"/>
    </source>
</evidence>
<evidence type="ECO:0000256" key="10">
    <source>
        <dbReference type="ARBA" id="ARBA00023239"/>
    </source>
</evidence>
<dbReference type="PROSITE" id="PS01244">
    <property type="entry name" value="ACONITASE_2"/>
    <property type="match status" value="1"/>
</dbReference>
<evidence type="ECO:0000256" key="7">
    <source>
        <dbReference type="ARBA" id="ARBA00022723"/>
    </source>
</evidence>
<comment type="function">
    <text evidence="2 12">Catalyzes the isomerization between 2-isopropylmalate and 3-isopropylmalate, via the formation of 2-isopropylmaleate.</text>
</comment>
<evidence type="ECO:0000256" key="12">
    <source>
        <dbReference type="HAMAP-Rule" id="MF_01026"/>
    </source>
</evidence>
<feature type="binding site" evidence="12">
    <location>
        <position position="424"/>
    </location>
    <ligand>
        <name>[4Fe-4S] cluster</name>
        <dbReference type="ChEBI" id="CHEBI:49883"/>
    </ligand>
</feature>
<feature type="binding site" evidence="12">
    <location>
        <position position="361"/>
    </location>
    <ligand>
        <name>[4Fe-4S] cluster</name>
        <dbReference type="ChEBI" id="CHEBI:49883"/>
    </ligand>
</feature>
<protein>
    <recommendedName>
        <fullName evidence="12">3-isopropylmalate dehydratase large subunit</fullName>
        <ecNumber evidence="12">4.2.1.33</ecNumber>
    </recommendedName>
    <alternativeName>
        <fullName evidence="12">Alpha-IPM isomerase</fullName>
        <shortName evidence="12">IPMI</shortName>
    </alternativeName>
    <alternativeName>
        <fullName evidence="12">Isopropylmalate isomerase</fullName>
    </alternativeName>
</protein>
<comment type="similarity">
    <text evidence="12">Belongs to the aconitase/IPM isomerase family. LeuC type 1 subfamily.</text>
</comment>
<dbReference type="PANTHER" id="PTHR43822">
    <property type="entry name" value="HOMOACONITASE, MITOCHONDRIAL-RELATED"/>
    <property type="match status" value="1"/>
</dbReference>
<keyword evidence="7 12" id="KW-0479">Metal-binding</keyword>
<evidence type="ECO:0000259" key="14">
    <source>
        <dbReference type="Pfam" id="PF00330"/>
    </source>
</evidence>
<dbReference type="CDD" id="cd01583">
    <property type="entry name" value="IPMI"/>
    <property type="match status" value="1"/>
</dbReference>
<dbReference type="PRINTS" id="PR00415">
    <property type="entry name" value="ACONITASE"/>
</dbReference>
<dbReference type="NCBIfam" id="NF004016">
    <property type="entry name" value="PRK05478.1"/>
    <property type="match status" value="1"/>
</dbReference>
<keyword evidence="16" id="KW-1185">Reference proteome</keyword>
<dbReference type="GO" id="GO:0003861">
    <property type="term" value="F:3-isopropylmalate dehydratase activity"/>
    <property type="evidence" value="ECO:0007669"/>
    <property type="project" value="UniProtKB-EC"/>
</dbReference>
<evidence type="ECO:0000313" key="16">
    <source>
        <dbReference type="Proteomes" id="UP001323798"/>
    </source>
</evidence>
<dbReference type="HAMAP" id="MF_01026">
    <property type="entry name" value="LeuC_type1"/>
    <property type="match status" value="1"/>
</dbReference>
<dbReference type="RefSeq" id="WP_320940975.1">
    <property type="nucleotide sequence ID" value="NZ_BAABEU010000010.1"/>
</dbReference>
<keyword evidence="6 12" id="KW-0028">Amino-acid biosynthesis</keyword>
<dbReference type="InterPro" id="IPR050067">
    <property type="entry name" value="IPM_dehydratase_rel_enz"/>
</dbReference>
<keyword evidence="5 12" id="KW-0004">4Fe-4S</keyword>
<dbReference type="InterPro" id="IPR004430">
    <property type="entry name" value="3-IsopropMal_deHydase_lsu"/>
</dbReference>
<feature type="region of interest" description="Disordered" evidence="13">
    <location>
        <begin position="473"/>
        <end position="494"/>
    </location>
</feature>
<dbReference type="Proteomes" id="UP001323798">
    <property type="component" value="Chromosome"/>
</dbReference>
<keyword evidence="11 12" id="KW-0100">Branched-chain amino acid biosynthesis</keyword>
<comment type="pathway">
    <text evidence="3 12">Amino-acid biosynthesis; L-leucine biosynthesis; L-leucine from 3-methyl-2-oxobutanoate: step 2/4.</text>
</comment>
<dbReference type="Gene3D" id="3.30.499.10">
    <property type="entry name" value="Aconitase, domain 3"/>
    <property type="match status" value="2"/>
</dbReference>
<evidence type="ECO:0000256" key="2">
    <source>
        <dbReference type="ARBA" id="ARBA00002695"/>
    </source>
</evidence>
<organism evidence="15 16">
    <name type="scientific">Microbacterium rhizosphaerae</name>
    <dbReference type="NCBI Taxonomy" id="1678237"/>
    <lineage>
        <taxon>Bacteria</taxon>
        <taxon>Bacillati</taxon>
        <taxon>Actinomycetota</taxon>
        <taxon>Actinomycetes</taxon>
        <taxon>Micrococcales</taxon>
        <taxon>Microbacteriaceae</taxon>
        <taxon>Microbacterium</taxon>
    </lineage>
</organism>
<sequence length="494" mass="52915">MSTPVSDASVIPDRPRTLAEKVWDDHVVVKGEDGRPDLVYIDLHLVHEVTSPQAFDGLRAEGRPVRRLDLTIATEDHNTPTLAIDKPIADPTSRTQIETLRRNAEEFGVRLHSLGDREQGIVHVVGPQLGLTMPGITVVCGDSHTSTHGAFGAMAFGIGTSEVEHVLATQTLPLKPFKTMAITVEGALKPGVTAKDIILAVIAKIGTNGGQGYVLEYRGSAIRALSMEGRMTICNMSIEAGARAGMVAPDETTFAYVKDKPHAPQGKDWEDAVAYWRTLPSDEGAVYDAEVYLDANELEPFVTWGTNPGQGVSLSDVVPTPSDFADANERAAAERALEYMDLTAGTRMKDIPVDAVFMGSCTNSRIEDLRAFASVIRGRTKAENVRVMVVPGSARVRLEAEAEGLDKIITEFGAEWRFAGCSMCLGMNPDQLAPGERCASTSNRNFEGRQGKGGRTHLVSPLVAAATAVRGTLSSPSDLEPISTQQPIASGAEA</sequence>
<evidence type="ECO:0000256" key="4">
    <source>
        <dbReference type="ARBA" id="ARBA00022430"/>
    </source>
</evidence>